<dbReference type="InterPro" id="IPR009839">
    <property type="entry name" value="SseB_N"/>
</dbReference>
<dbReference type="KEGG" id="sdr:SCD_n02061"/>
<dbReference type="EMBL" id="AP013066">
    <property type="protein sequence ID" value="BAN35872.1"/>
    <property type="molecule type" value="Genomic_DNA"/>
</dbReference>
<evidence type="ECO:0000313" key="3">
    <source>
        <dbReference type="Proteomes" id="UP000015559"/>
    </source>
</evidence>
<gene>
    <name evidence="2" type="ORF">SCD_n02061</name>
</gene>
<dbReference type="eggNOG" id="ENOG5032XIE">
    <property type="taxonomic scope" value="Bacteria"/>
</dbReference>
<evidence type="ECO:0000313" key="2">
    <source>
        <dbReference type="EMBL" id="BAN35872.1"/>
    </source>
</evidence>
<feature type="domain" description="SseB protein N-terminal" evidence="1">
    <location>
        <begin position="16"/>
        <end position="130"/>
    </location>
</feature>
<accession>S6B5Q8</accession>
<dbReference type="HOGENOM" id="CLU_1905688_0_0_4"/>
<dbReference type="Pfam" id="PF07179">
    <property type="entry name" value="SseB"/>
    <property type="match status" value="1"/>
</dbReference>
<sequence length="133" mass="14759">MMENEVFIPKNELEKKLLAAWEGSLSGDEFMHELMVSEVFMPIEDDEVMPGVQRSAHAQPLVLEAEDGVKVLAVFTSPDRAKPFLKDYPQYGGGLLTEFKWVLEKMGAGHGVALNPGCEVGFDMEPEMLSQLS</sequence>
<protein>
    <recommendedName>
        <fullName evidence="1">SseB protein N-terminal domain-containing protein</fullName>
    </recommendedName>
</protein>
<dbReference type="Proteomes" id="UP000015559">
    <property type="component" value="Chromosome"/>
</dbReference>
<organism evidence="2 3">
    <name type="scientific">Sulfuricella denitrificans (strain DSM 22764 / NBRC 105220 / skB26)</name>
    <dbReference type="NCBI Taxonomy" id="1163617"/>
    <lineage>
        <taxon>Bacteria</taxon>
        <taxon>Pseudomonadati</taxon>
        <taxon>Pseudomonadota</taxon>
        <taxon>Betaproteobacteria</taxon>
        <taxon>Nitrosomonadales</taxon>
        <taxon>Sulfuricellaceae</taxon>
        <taxon>Sulfuricella</taxon>
    </lineage>
</organism>
<keyword evidence="3" id="KW-1185">Reference proteome</keyword>
<dbReference type="AlphaFoldDB" id="S6B5Q8"/>
<dbReference type="OrthoDB" id="8561064at2"/>
<proteinExistence type="predicted"/>
<dbReference type="STRING" id="1163617.SCD_n02061"/>
<dbReference type="RefSeq" id="WP_009205068.1">
    <property type="nucleotide sequence ID" value="NC_022357.1"/>
</dbReference>
<evidence type="ECO:0000259" key="1">
    <source>
        <dbReference type="Pfam" id="PF07179"/>
    </source>
</evidence>
<name>S6B5Q8_SULDS</name>
<reference evidence="2 3" key="1">
    <citation type="journal article" date="2012" name="Appl. Environ. Microbiol.">
        <title>Draft genome sequence of a psychrotolerant sulfur-oxidizing bacterium, Sulfuricella denitrificans skB26, and proteomic insights into cold adaptation.</title>
        <authorList>
            <person name="Watanabe T."/>
            <person name="Kojima H."/>
            <person name="Fukui M."/>
        </authorList>
    </citation>
    <scope>NUCLEOTIDE SEQUENCE [LARGE SCALE GENOMIC DNA]</scope>
    <source>
        <strain evidence="3">skB26</strain>
    </source>
</reference>